<evidence type="ECO:0000313" key="4">
    <source>
        <dbReference type="Proteomes" id="UP000006365"/>
    </source>
</evidence>
<dbReference type="SUPFAM" id="SSF53067">
    <property type="entry name" value="Actin-like ATPase domain"/>
    <property type="match status" value="1"/>
</dbReference>
<dbReference type="InterPro" id="IPR008040">
    <property type="entry name" value="Hydant_A_N"/>
</dbReference>
<dbReference type="GO" id="GO:0006749">
    <property type="term" value="P:glutathione metabolic process"/>
    <property type="evidence" value="ECO:0007669"/>
    <property type="project" value="TreeGrafter"/>
</dbReference>
<dbReference type="GO" id="GO:0005829">
    <property type="term" value="C:cytosol"/>
    <property type="evidence" value="ECO:0007669"/>
    <property type="project" value="TreeGrafter"/>
</dbReference>
<gene>
    <name evidence="3" type="ordered locus">Despr_2131</name>
</gene>
<protein>
    <submittedName>
        <fullName evidence="3">Hydantoinase/oxoprolinase</fullName>
    </submittedName>
</protein>
<accession>A0A7U3YN35</accession>
<dbReference type="AlphaFoldDB" id="A0A7U3YN35"/>
<proteinExistence type="predicted"/>
<dbReference type="InterPro" id="IPR045079">
    <property type="entry name" value="Oxoprolinase-like"/>
</dbReference>
<feature type="domain" description="Hydantoinase A/oxoprolinase" evidence="1">
    <location>
        <begin position="178"/>
        <end position="458"/>
    </location>
</feature>
<dbReference type="PANTHER" id="PTHR11365:SF2">
    <property type="entry name" value="5-OXOPROLINASE"/>
    <property type="match status" value="1"/>
</dbReference>
<keyword evidence="4" id="KW-1185">Reference proteome</keyword>
<dbReference type="KEGG" id="dpr:Despr_2131"/>
<name>A0A7U3YN35_DESPD</name>
<sequence length="564" mass="59275">MRIGIDIGGTHTDGVLIDGCRLIAAAKAPTNHDNLLASITQVLHTVLAGQDPARVRTLNLSTTLTTNAIVTGKTDPVGMLVVGGPGIAAKHYRIGDHYHQIYGSLDHLGTETSSLDEQDLDEAITACRDQGVKCFGVACKFSPRNPAFENRIREELGDQADFITLGHLVSGQLNFGRRIHTVYYNSAVWRTFRSFAGALNASLKGFALDAEVNILKADGGTMPIARALDAPVQSIFSGPAASVMGILATCPATEDLLMLDIGGTTSDIALFAGGEPLLEREGIAIEDRPTLVRAIHVESIGIGGDSLIRVVDGVVTTGPDRLGPCMAAGGSAPSLMDALNVLELAAFGEVERSREGIHALASAHQLDSTALAEQAVDAALATIGAKIDTLVRMVNTKPVYTIHEILEDREIKPRKLIVIGGPAAVFQELLAKRLGMAVEVPPLHGVANAVGAALTRTTSHLALTANTARGQLSVPMLGIFRTVARGYSLQEATSEAKSLLRADLDKAGVSLADDDIQITQADAFNMVEGSYTAGKNIRVVAQVRPAVVARLAGDSVPVRLAGQP</sequence>
<evidence type="ECO:0000259" key="2">
    <source>
        <dbReference type="Pfam" id="PF05378"/>
    </source>
</evidence>
<evidence type="ECO:0000259" key="1">
    <source>
        <dbReference type="Pfam" id="PF01968"/>
    </source>
</evidence>
<dbReference type="InterPro" id="IPR043129">
    <property type="entry name" value="ATPase_NBD"/>
</dbReference>
<dbReference type="Pfam" id="PF05378">
    <property type="entry name" value="Hydant_A_N"/>
    <property type="match status" value="1"/>
</dbReference>
<reference evidence="3 4" key="1">
    <citation type="journal article" date="2011" name="Stand. Genomic Sci.">
        <title>Complete genome sequence of Desulfobulbus propionicus type strain (1pr3).</title>
        <authorList>
            <person name="Pagani I."/>
            <person name="Lapidus A."/>
            <person name="Nolan M."/>
            <person name="Lucas S."/>
            <person name="Hammon N."/>
            <person name="Deshpande S."/>
            <person name="Cheng J.F."/>
            <person name="Chertkov O."/>
            <person name="Davenport K."/>
            <person name="Tapia R."/>
            <person name="Han C."/>
            <person name="Goodwin L."/>
            <person name="Pitluck S."/>
            <person name="Liolios K."/>
            <person name="Mavromatis K."/>
            <person name="Ivanova N."/>
            <person name="Mikhailova N."/>
            <person name="Pati A."/>
            <person name="Chen A."/>
            <person name="Palaniappan K."/>
            <person name="Land M."/>
            <person name="Hauser L."/>
            <person name="Chang Y.J."/>
            <person name="Jeffries C.D."/>
            <person name="Detter J.C."/>
            <person name="Brambilla E."/>
            <person name="Kannan K.P."/>
            <person name="Djao O.D."/>
            <person name="Rohde M."/>
            <person name="Pukall R."/>
            <person name="Spring S."/>
            <person name="Goker M."/>
            <person name="Sikorski J."/>
            <person name="Woyke T."/>
            <person name="Bristow J."/>
            <person name="Eisen J.A."/>
            <person name="Markowitz V."/>
            <person name="Hugenholtz P."/>
            <person name="Kyrpides N.C."/>
            <person name="Klenk H.P."/>
        </authorList>
    </citation>
    <scope>NUCLEOTIDE SEQUENCE [LARGE SCALE GENOMIC DNA]</scope>
    <source>
        <strain evidence="4">ATCC 33891 / DSM 2032 / 1pr3</strain>
    </source>
</reference>
<feature type="domain" description="Hydantoinase/oxoprolinase N-terminal" evidence="2">
    <location>
        <begin position="2"/>
        <end position="156"/>
    </location>
</feature>
<dbReference type="Proteomes" id="UP000006365">
    <property type="component" value="Chromosome"/>
</dbReference>
<dbReference type="InterPro" id="IPR002821">
    <property type="entry name" value="Hydantoinase_A"/>
</dbReference>
<dbReference type="GO" id="GO:0017168">
    <property type="term" value="F:5-oxoprolinase (ATP-hydrolyzing) activity"/>
    <property type="evidence" value="ECO:0007669"/>
    <property type="project" value="TreeGrafter"/>
</dbReference>
<dbReference type="RefSeq" id="WP_015724817.1">
    <property type="nucleotide sequence ID" value="NC_014972.1"/>
</dbReference>
<dbReference type="EMBL" id="CP002364">
    <property type="protein sequence ID" value="ADW18278.1"/>
    <property type="molecule type" value="Genomic_DNA"/>
</dbReference>
<dbReference type="PANTHER" id="PTHR11365">
    <property type="entry name" value="5-OXOPROLINASE RELATED"/>
    <property type="match status" value="1"/>
</dbReference>
<evidence type="ECO:0000313" key="3">
    <source>
        <dbReference type="EMBL" id="ADW18278.1"/>
    </source>
</evidence>
<organism evidence="3 4">
    <name type="scientific">Desulfobulbus propionicus (strain ATCC 33891 / DSM 2032 / VKM B-1956 / 1pr3)</name>
    <dbReference type="NCBI Taxonomy" id="577650"/>
    <lineage>
        <taxon>Bacteria</taxon>
        <taxon>Pseudomonadati</taxon>
        <taxon>Thermodesulfobacteriota</taxon>
        <taxon>Desulfobulbia</taxon>
        <taxon>Desulfobulbales</taxon>
        <taxon>Desulfobulbaceae</taxon>
        <taxon>Desulfobulbus</taxon>
    </lineage>
</organism>
<dbReference type="Pfam" id="PF01968">
    <property type="entry name" value="Hydantoinase_A"/>
    <property type="match status" value="1"/>
</dbReference>